<evidence type="ECO:0000256" key="2">
    <source>
        <dbReference type="ARBA" id="ARBA00022857"/>
    </source>
</evidence>
<dbReference type="InterPro" id="IPR036812">
    <property type="entry name" value="NAD(P)_OxRdtase_dom_sf"/>
</dbReference>
<comment type="similarity">
    <text evidence="1">Belongs to the aldo/keto reductase family.</text>
</comment>
<dbReference type="PROSITE" id="PS00063">
    <property type="entry name" value="ALDOKETO_REDUCTASE_3"/>
    <property type="match status" value="1"/>
</dbReference>
<dbReference type="EMBL" id="CP060724">
    <property type="protein sequence ID" value="QNN75942.1"/>
    <property type="molecule type" value="Genomic_DNA"/>
</dbReference>
<dbReference type="GO" id="GO:0016616">
    <property type="term" value="F:oxidoreductase activity, acting on the CH-OH group of donors, NAD or NADP as acceptor"/>
    <property type="evidence" value="ECO:0007669"/>
    <property type="project" value="UniProtKB-ARBA"/>
</dbReference>
<gene>
    <name evidence="8" type="ORF">H9L19_03550</name>
</gene>
<dbReference type="PROSITE" id="PS00798">
    <property type="entry name" value="ALDOKETO_REDUCTASE_1"/>
    <property type="match status" value="1"/>
</dbReference>
<name>A0A7G9T767_9LACO</name>
<dbReference type="Gene3D" id="3.20.20.100">
    <property type="entry name" value="NADP-dependent oxidoreductase domain"/>
    <property type="match status" value="1"/>
</dbReference>
<keyword evidence="2" id="KW-0521">NADP</keyword>
<dbReference type="PANTHER" id="PTHR43827">
    <property type="entry name" value="2,5-DIKETO-D-GLUCONIC ACID REDUCTASE"/>
    <property type="match status" value="1"/>
</dbReference>
<dbReference type="InterPro" id="IPR018170">
    <property type="entry name" value="Aldo/ket_reductase_CS"/>
</dbReference>
<feature type="binding site" evidence="5">
    <location>
        <position position="113"/>
    </location>
    <ligand>
        <name>substrate</name>
    </ligand>
</feature>
<organism evidence="8 9">
    <name type="scientific">Weissella diestrammenae</name>
    <dbReference type="NCBI Taxonomy" id="1162633"/>
    <lineage>
        <taxon>Bacteria</taxon>
        <taxon>Bacillati</taxon>
        <taxon>Bacillota</taxon>
        <taxon>Bacilli</taxon>
        <taxon>Lactobacillales</taxon>
        <taxon>Lactobacillaceae</taxon>
        <taxon>Weissella</taxon>
    </lineage>
</organism>
<dbReference type="Proteomes" id="UP000515800">
    <property type="component" value="Chromosome"/>
</dbReference>
<keyword evidence="3" id="KW-0560">Oxidoreductase</keyword>
<dbReference type="PROSITE" id="PS00062">
    <property type="entry name" value="ALDOKETO_REDUCTASE_2"/>
    <property type="match status" value="1"/>
</dbReference>
<dbReference type="InterPro" id="IPR020471">
    <property type="entry name" value="AKR"/>
</dbReference>
<dbReference type="PIRSF" id="PIRSF000097">
    <property type="entry name" value="AKR"/>
    <property type="match status" value="1"/>
</dbReference>
<accession>A0A7G9T767</accession>
<dbReference type="FunFam" id="3.20.20.100:FF:000015">
    <property type="entry name" value="Oxidoreductase, aldo/keto reductase family"/>
    <property type="match status" value="1"/>
</dbReference>
<proteinExistence type="inferred from homology"/>
<dbReference type="InterPro" id="IPR023210">
    <property type="entry name" value="NADP_OxRdtase_dom"/>
</dbReference>
<feature type="active site" description="Proton donor" evidence="4">
    <location>
        <position position="55"/>
    </location>
</feature>
<dbReference type="KEGG" id="wdi:H9L19_03550"/>
<evidence type="ECO:0000256" key="1">
    <source>
        <dbReference type="ARBA" id="ARBA00007905"/>
    </source>
</evidence>
<evidence type="ECO:0000313" key="9">
    <source>
        <dbReference type="Proteomes" id="UP000515800"/>
    </source>
</evidence>
<evidence type="ECO:0000313" key="8">
    <source>
        <dbReference type="EMBL" id="QNN75942.1"/>
    </source>
</evidence>
<dbReference type="SUPFAM" id="SSF51430">
    <property type="entry name" value="NAD(P)-linked oxidoreductase"/>
    <property type="match status" value="1"/>
</dbReference>
<evidence type="ECO:0000256" key="5">
    <source>
        <dbReference type="PIRSR" id="PIRSR000097-2"/>
    </source>
</evidence>
<dbReference type="CDD" id="cd19071">
    <property type="entry name" value="AKR_AKR1-5-like"/>
    <property type="match status" value="1"/>
</dbReference>
<dbReference type="PRINTS" id="PR00069">
    <property type="entry name" value="ALDKETRDTASE"/>
</dbReference>
<evidence type="ECO:0000256" key="6">
    <source>
        <dbReference type="PIRSR" id="PIRSR000097-3"/>
    </source>
</evidence>
<evidence type="ECO:0000259" key="7">
    <source>
        <dbReference type="Pfam" id="PF00248"/>
    </source>
</evidence>
<sequence>MTFKSLTDTYELSNGVKIPIIGFGTWQTPNGDVAYQSTLDALAAGYRHIDTAAIYGNEESIGQAIIDSGIDRKELFITSKLWNDRHSFEGAQAALEESLNKLQLDYLDLYLIHWPNPVDIRDNWQLANAETWRAMEHAYESGKVRAIGISNFQPHHFESLLETAKVTPQVNQLFVNPSDLETDAVTFNQRHNTLTEAYSPLATNRLLKVPELIAIGEKYGKSAAQVTLRWSLQHGFLPLPKSTHQERIVQNTQLFDFDLTPEDMAKIDALSGVAGLHTNPDETDF</sequence>
<dbReference type="PANTHER" id="PTHR43827:SF3">
    <property type="entry name" value="NADP-DEPENDENT OXIDOREDUCTASE DOMAIN-CONTAINING PROTEIN"/>
    <property type="match status" value="1"/>
</dbReference>
<evidence type="ECO:0000256" key="3">
    <source>
        <dbReference type="ARBA" id="ARBA00023002"/>
    </source>
</evidence>
<feature type="domain" description="NADP-dependent oxidoreductase" evidence="7">
    <location>
        <begin position="21"/>
        <end position="270"/>
    </location>
</feature>
<dbReference type="RefSeq" id="WP_187529770.1">
    <property type="nucleotide sequence ID" value="NZ_CP060724.1"/>
</dbReference>
<reference evidence="8 9" key="1">
    <citation type="submission" date="2020-08" db="EMBL/GenBank/DDBJ databases">
        <title>Genome sequence of Weissella diestrammenae KACC 16890T.</title>
        <authorList>
            <person name="Hyun D.-W."/>
            <person name="Bae J.-W."/>
        </authorList>
    </citation>
    <scope>NUCLEOTIDE SEQUENCE [LARGE SCALE GENOMIC DNA]</scope>
    <source>
        <strain evidence="8 9">KACC 16890</strain>
    </source>
</reference>
<evidence type="ECO:0000256" key="4">
    <source>
        <dbReference type="PIRSR" id="PIRSR000097-1"/>
    </source>
</evidence>
<dbReference type="Pfam" id="PF00248">
    <property type="entry name" value="Aldo_ket_red"/>
    <property type="match status" value="1"/>
</dbReference>
<protein>
    <submittedName>
        <fullName evidence="8">Aldo/keto reductase</fullName>
    </submittedName>
</protein>
<dbReference type="AlphaFoldDB" id="A0A7G9T767"/>
<feature type="site" description="Lowers pKa of active site Tyr" evidence="6">
    <location>
        <position position="80"/>
    </location>
</feature>
<keyword evidence="9" id="KW-1185">Reference proteome</keyword>